<feature type="non-terminal residue" evidence="1">
    <location>
        <position position="76"/>
    </location>
</feature>
<dbReference type="AlphaFoldDB" id="A0A939FHR5"/>
<feature type="non-terminal residue" evidence="1">
    <location>
        <position position="1"/>
    </location>
</feature>
<protein>
    <submittedName>
        <fullName evidence="1">Tetratricopeptide repeat protein</fullName>
    </submittedName>
</protein>
<dbReference type="Gene3D" id="1.25.40.10">
    <property type="entry name" value="Tetratricopeptide repeat domain"/>
    <property type="match status" value="1"/>
</dbReference>
<dbReference type="Pfam" id="PF13424">
    <property type="entry name" value="TPR_12"/>
    <property type="match status" value="1"/>
</dbReference>
<name>A0A939FHR5_9ACTN</name>
<gene>
    <name evidence="1" type="ORF">J0695_38665</name>
</gene>
<proteinExistence type="predicted"/>
<dbReference type="SUPFAM" id="SSF48452">
    <property type="entry name" value="TPR-like"/>
    <property type="match status" value="1"/>
</dbReference>
<reference evidence="1" key="1">
    <citation type="submission" date="2021-03" db="EMBL/GenBank/DDBJ databases">
        <title>Streptomyces poriferae sp. nov., a novel marine sponge-derived Actinobacteria species with anti-MRSA activity.</title>
        <authorList>
            <person name="Sandoval-Powers M."/>
            <person name="Kralova S."/>
            <person name="Nguyen G.-S."/>
            <person name="Fawwal D."/>
            <person name="Degnes K."/>
            <person name="Klinkenberg G."/>
            <person name="Sletta H."/>
            <person name="Wentzel A."/>
            <person name="Liles M.R."/>
        </authorList>
    </citation>
    <scope>NUCLEOTIDE SEQUENCE</scope>
    <source>
        <strain evidence="1">DSM 41794</strain>
    </source>
</reference>
<accession>A0A939FHR5</accession>
<keyword evidence="2" id="KW-1185">Reference proteome</keyword>
<sequence length="76" mass="7907">ALASAQQASGAVDGALTLFEAAMNEYGRVLGPDHPWTLIARVNHASACIAGGDTPRAISLYVSVIADHQRILGPDH</sequence>
<evidence type="ECO:0000313" key="1">
    <source>
        <dbReference type="EMBL" id="MBO0517632.1"/>
    </source>
</evidence>
<organism evidence="1 2">
    <name type="scientific">Streptomyces beijiangensis</name>
    <dbReference type="NCBI Taxonomy" id="163361"/>
    <lineage>
        <taxon>Bacteria</taxon>
        <taxon>Bacillati</taxon>
        <taxon>Actinomycetota</taxon>
        <taxon>Actinomycetes</taxon>
        <taxon>Kitasatosporales</taxon>
        <taxon>Streptomycetaceae</taxon>
        <taxon>Streptomyces</taxon>
    </lineage>
</organism>
<dbReference type="Proteomes" id="UP000664167">
    <property type="component" value="Unassembled WGS sequence"/>
</dbReference>
<evidence type="ECO:0000313" key="2">
    <source>
        <dbReference type="Proteomes" id="UP000664167"/>
    </source>
</evidence>
<dbReference type="EMBL" id="JAFLRJ010000725">
    <property type="protein sequence ID" value="MBO0517632.1"/>
    <property type="molecule type" value="Genomic_DNA"/>
</dbReference>
<dbReference type="RefSeq" id="WP_206969526.1">
    <property type="nucleotide sequence ID" value="NZ_JAFLRJ010000725.1"/>
</dbReference>
<comment type="caution">
    <text evidence="1">The sequence shown here is derived from an EMBL/GenBank/DDBJ whole genome shotgun (WGS) entry which is preliminary data.</text>
</comment>
<dbReference type="InterPro" id="IPR011990">
    <property type="entry name" value="TPR-like_helical_dom_sf"/>
</dbReference>